<keyword evidence="3" id="KW-1185">Reference proteome</keyword>
<protein>
    <submittedName>
        <fullName evidence="2">Signal peptide containing protein</fullName>
    </submittedName>
</protein>
<comment type="caution">
    <text evidence="2">The sequence shown here is derived from an EMBL/GenBank/DDBJ whole genome shotgun (WGS) entry which is preliminary data.</text>
</comment>
<dbReference type="AlphaFoldDB" id="L1LAS1"/>
<sequence length="264" mass="30210">MDVFLRLSILLTILSTRAILATPVNEYSTIETPSNVEEEQHVNEKTPIYLNLSRGIPSKIRVEGVARIFGANHYMVRPEYYETHRIGEVKDGVEVLFDDNARILERVVYFCREDDGTNIARAIDFCTMDDGSIVTETSELVKKPGSINYVPLVRYPIDIDVLTQKNTSTVRVQGDLRSQATFKLLDRMTNHAYIGIVKCGGQIVHKALSNDIFVRDITFNSLGKEPTILVKTYMKDGVCIHSKYQFSYDKMRFRLVHEDTRDYT</sequence>
<feature type="signal peptide" evidence="1">
    <location>
        <begin position="1"/>
        <end position="21"/>
    </location>
</feature>
<accession>L1LAS1</accession>
<feature type="chain" id="PRO_5003952397" evidence="1">
    <location>
        <begin position="22"/>
        <end position="264"/>
    </location>
</feature>
<dbReference type="EMBL" id="ACOU01000007">
    <property type="protein sequence ID" value="EKX72375.1"/>
    <property type="molecule type" value="Genomic_DNA"/>
</dbReference>
<dbReference type="GeneID" id="15805037"/>
<reference evidence="2 3" key="1">
    <citation type="journal article" date="2012" name="BMC Genomics">
        <title>Comparative genomic analysis and phylogenetic position of Theileria equi.</title>
        <authorList>
            <person name="Kappmeyer L.S."/>
            <person name="Thiagarajan M."/>
            <person name="Herndon D.R."/>
            <person name="Ramsay J.D."/>
            <person name="Caler E."/>
            <person name="Djikeng A."/>
            <person name="Gillespie J.J."/>
            <person name="Lau A.O."/>
            <person name="Roalson E.H."/>
            <person name="Silva J.C."/>
            <person name="Silva M.G."/>
            <person name="Suarez C.E."/>
            <person name="Ueti M.W."/>
            <person name="Nene V.M."/>
            <person name="Mealey R.H."/>
            <person name="Knowles D.P."/>
            <person name="Brayton K.A."/>
        </authorList>
    </citation>
    <scope>NUCLEOTIDE SEQUENCE [LARGE SCALE GENOMIC DNA]</scope>
    <source>
        <strain evidence="2 3">WA</strain>
    </source>
</reference>
<dbReference type="RefSeq" id="XP_004831827.1">
    <property type="nucleotide sequence ID" value="XM_004831770.1"/>
</dbReference>
<evidence type="ECO:0000256" key="1">
    <source>
        <dbReference type="SAM" id="SignalP"/>
    </source>
</evidence>
<name>L1LAS1_THEEQ</name>
<evidence type="ECO:0000313" key="2">
    <source>
        <dbReference type="EMBL" id="EKX72375.1"/>
    </source>
</evidence>
<organism evidence="2 3">
    <name type="scientific">Theileria equi strain WA</name>
    <dbReference type="NCBI Taxonomy" id="1537102"/>
    <lineage>
        <taxon>Eukaryota</taxon>
        <taxon>Sar</taxon>
        <taxon>Alveolata</taxon>
        <taxon>Apicomplexa</taxon>
        <taxon>Aconoidasida</taxon>
        <taxon>Piroplasmida</taxon>
        <taxon>Theileriidae</taxon>
        <taxon>Theileria</taxon>
    </lineage>
</organism>
<proteinExistence type="predicted"/>
<gene>
    <name evidence="2" type="ORF">BEWA_048420</name>
</gene>
<dbReference type="VEuPathDB" id="PiroplasmaDB:BEWA_048420"/>
<dbReference type="KEGG" id="beq:BEWA_048420"/>
<keyword evidence="1" id="KW-0732">Signal</keyword>
<dbReference type="Proteomes" id="UP000031512">
    <property type="component" value="Unassembled WGS sequence"/>
</dbReference>
<evidence type="ECO:0000313" key="3">
    <source>
        <dbReference type="Proteomes" id="UP000031512"/>
    </source>
</evidence>